<protein>
    <submittedName>
        <fullName evidence="1">Uncharacterized protein</fullName>
    </submittedName>
</protein>
<dbReference type="EMBL" id="LSYS01007300">
    <property type="protein sequence ID" value="OPJ72021.1"/>
    <property type="molecule type" value="Genomic_DNA"/>
</dbReference>
<comment type="caution">
    <text evidence="1">The sequence shown here is derived from an EMBL/GenBank/DDBJ whole genome shotgun (WGS) entry which is preliminary data.</text>
</comment>
<gene>
    <name evidence="1" type="ORF">AV530_009341</name>
</gene>
<reference evidence="1 2" key="1">
    <citation type="submission" date="2016-02" db="EMBL/GenBank/DDBJ databases">
        <title>Band-tailed pigeon sequencing and assembly.</title>
        <authorList>
            <person name="Soares A.E."/>
            <person name="Novak B.J."/>
            <person name="Rice E.S."/>
            <person name="O'Connell B."/>
            <person name="Chang D."/>
            <person name="Weber S."/>
            <person name="Shapiro B."/>
        </authorList>
    </citation>
    <scope>NUCLEOTIDE SEQUENCE [LARGE SCALE GENOMIC DNA]</scope>
    <source>
        <strain evidence="1">BTP2013</strain>
        <tissue evidence="1">Blood</tissue>
    </source>
</reference>
<dbReference type="Proteomes" id="UP000190648">
    <property type="component" value="Unassembled WGS sequence"/>
</dbReference>
<keyword evidence="2" id="KW-1185">Reference proteome</keyword>
<name>A0A1V4JIK9_PATFA</name>
<evidence type="ECO:0000313" key="1">
    <source>
        <dbReference type="EMBL" id="OPJ72021.1"/>
    </source>
</evidence>
<dbReference type="AlphaFoldDB" id="A0A1V4JIK9"/>
<sequence length="101" mass="11408">MNDVRKQVAGTKAVREGGQGQTCHIARASIWKIHEWEEEMNRTKLQCLKMFQRHNWSCRREKKEQKKKDPCLTGAATTGSFFTAAAADSALKVQVVCGDLK</sequence>
<proteinExistence type="predicted"/>
<accession>A0A1V4JIK9</accession>
<evidence type="ECO:0000313" key="2">
    <source>
        <dbReference type="Proteomes" id="UP000190648"/>
    </source>
</evidence>
<organism evidence="1 2">
    <name type="scientific">Patagioenas fasciata monilis</name>
    <dbReference type="NCBI Taxonomy" id="372326"/>
    <lineage>
        <taxon>Eukaryota</taxon>
        <taxon>Metazoa</taxon>
        <taxon>Chordata</taxon>
        <taxon>Craniata</taxon>
        <taxon>Vertebrata</taxon>
        <taxon>Euteleostomi</taxon>
        <taxon>Archelosauria</taxon>
        <taxon>Archosauria</taxon>
        <taxon>Dinosauria</taxon>
        <taxon>Saurischia</taxon>
        <taxon>Theropoda</taxon>
        <taxon>Coelurosauria</taxon>
        <taxon>Aves</taxon>
        <taxon>Neognathae</taxon>
        <taxon>Neoaves</taxon>
        <taxon>Columbimorphae</taxon>
        <taxon>Columbiformes</taxon>
        <taxon>Columbidae</taxon>
        <taxon>Patagioenas</taxon>
    </lineage>
</organism>